<proteinExistence type="predicted"/>
<keyword evidence="1" id="KW-1133">Transmembrane helix</keyword>
<gene>
    <name evidence="2" type="ORF">Pmi06nite_62090</name>
</gene>
<feature type="transmembrane region" description="Helical" evidence="1">
    <location>
        <begin position="12"/>
        <end position="33"/>
    </location>
</feature>
<dbReference type="Proteomes" id="UP000650628">
    <property type="component" value="Unassembled WGS sequence"/>
</dbReference>
<feature type="transmembrane region" description="Helical" evidence="1">
    <location>
        <begin position="88"/>
        <end position="109"/>
    </location>
</feature>
<keyword evidence="1" id="KW-0812">Transmembrane</keyword>
<dbReference type="RefSeq" id="WP_203956636.1">
    <property type="nucleotide sequence ID" value="NZ_BOOO01000036.1"/>
</dbReference>
<feature type="transmembrane region" description="Helical" evidence="1">
    <location>
        <begin position="64"/>
        <end position="82"/>
    </location>
</feature>
<dbReference type="EMBL" id="BOOO01000036">
    <property type="protein sequence ID" value="GII32767.1"/>
    <property type="molecule type" value="Genomic_DNA"/>
</dbReference>
<name>A0A8J3X930_9ACTN</name>
<reference evidence="2 3" key="1">
    <citation type="submission" date="2021-01" db="EMBL/GenBank/DDBJ databases">
        <title>Whole genome shotgun sequence of Planotetraspora mira NBRC 15435.</title>
        <authorList>
            <person name="Komaki H."/>
            <person name="Tamura T."/>
        </authorList>
    </citation>
    <scope>NUCLEOTIDE SEQUENCE [LARGE SCALE GENOMIC DNA]</scope>
    <source>
        <strain evidence="2 3">NBRC 15435</strain>
    </source>
</reference>
<organism evidence="2 3">
    <name type="scientific">Planotetraspora mira</name>
    <dbReference type="NCBI Taxonomy" id="58121"/>
    <lineage>
        <taxon>Bacteria</taxon>
        <taxon>Bacillati</taxon>
        <taxon>Actinomycetota</taxon>
        <taxon>Actinomycetes</taxon>
        <taxon>Streptosporangiales</taxon>
        <taxon>Streptosporangiaceae</taxon>
        <taxon>Planotetraspora</taxon>
    </lineage>
</organism>
<sequence>MDPDDHRSARLLLAAVLAGLFAALLLYRVLHAGHLEQTVLFYVGIPAVIALTVALTARPKSATGLIMSVITIGLALAGPLLNEGIVCLLMAAPIFYFIGFLIGGVLDWVARGRRREHALVAVPLLLGLALQGGSSTPHLEEVRATRIAAPGADIEGALARTPVFRPFDSLFLKAGFPRPLASDGQGLQIGDTRKITFTPRRPLGIGAPPEPRSMTLRVSALASGRVVFAVVEDTTLARWLDLREADFRWQGERLEVTLRYRRTFDPGWYFGPLQRYALSEAAGYLAATFTS</sequence>
<accession>A0A8J3X930</accession>
<evidence type="ECO:0000313" key="3">
    <source>
        <dbReference type="Proteomes" id="UP000650628"/>
    </source>
</evidence>
<evidence type="ECO:0000313" key="2">
    <source>
        <dbReference type="EMBL" id="GII32767.1"/>
    </source>
</evidence>
<keyword evidence="1" id="KW-0472">Membrane</keyword>
<dbReference type="AlphaFoldDB" id="A0A8J3X930"/>
<protein>
    <submittedName>
        <fullName evidence="2">Uncharacterized protein</fullName>
    </submittedName>
</protein>
<keyword evidence="3" id="KW-1185">Reference proteome</keyword>
<feature type="transmembrane region" description="Helical" evidence="1">
    <location>
        <begin position="39"/>
        <end position="57"/>
    </location>
</feature>
<comment type="caution">
    <text evidence="2">The sequence shown here is derived from an EMBL/GenBank/DDBJ whole genome shotgun (WGS) entry which is preliminary data.</text>
</comment>
<evidence type="ECO:0000256" key="1">
    <source>
        <dbReference type="SAM" id="Phobius"/>
    </source>
</evidence>